<accession>A0ABM4MZH4</accession>
<dbReference type="RefSeq" id="XP_070458100.1">
    <property type="nucleotide sequence ID" value="XM_070601999.1"/>
</dbReference>
<dbReference type="Proteomes" id="UP001652662">
    <property type="component" value="Chromosome 31"/>
</dbReference>
<evidence type="ECO:0000256" key="1">
    <source>
        <dbReference type="SAM" id="MobiDB-lite"/>
    </source>
</evidence>
<feature type="region of interest" description="Disordered" evidence="1">
    <location>
        <begin position="256"/>
        <end position="277"/>
    </location>
</feature>
<evidence type="ECO:0000313" key="2">
    <source>
        <dbReference type="Proteomes" id="UP001652662"/>
    </source>
</evidence>
<feature type="region of interest" description="Disordered" evidence="1">
    <location>
        <begin position="1"/>
        <end position="23"/>
    </location>
</feature>
<feature type="region of interest" description="Disordered" evidence="1">
    <location>
        <begin position="103"/>
        <end position="172"/>
    </location>
</feature>
<sequence length="277" mass="30030">MELWDTRPALGIISPESEDPAGVHTRLRVQTTCKHTWQDSPVRAGPGVSGTRLRRRRRQETFSSKSRRRPSALLSRDSLAGPGFPGSEGGAAALRKVLGWALHPPGARQRPCRRIPQRGLNGRRPGSRSSRPPVPNPPGPRRPRKPPAAPAVPVDAVPAPRTVSQPAPGRGTAIQHRRVFPTACLRGAGSSAPRALPASPHIQDGARASGTPGSVPQTLAAHRFLPGLKVLVQFCSEAHHIWKTISRITRLNEEKETKASLKTNKQMSSKNTRTRVQ</sequence>
<feature type="compositionally biased region" description="Low complexity" evidence="1">
    <location>
        <begin position="151"/>
        <end position="161"/>
    </location>
</feature>
<name>A0ABM4MZH4_EQUPR</name>
<feature type="compositionally biased region" description="Low complexity" evidence="1">
    <location>
        <begin position="122"/>
        <end position="131"/>
    </location>
</feature>
<dbReference type="GeneID" id="103542684"/>
<reference evidence="3" key="1">
    <citation type="submission" date="2025-08" db="UniProtKB">
        <authorList>
            <consortium name="RefSeq"/>
        </authorList>
    </citation>
    <scope>IDENTIFICATION</scope>
    <source>
        <tissue evidence="3">Blood</tissue>
    </source>
</reference>
<feature type="compositionally biased region" description="Polar residues" evidence="1">
    <location>
        <begin position="260"/>
        <end position="271"/>
    </location>
</feature>
<feature type="region of interest" description="Disordered" evidence="1">
    <location>
        <begin position="191"/>
        <end position="214"/>
    </location>
</feature>
<feature type="region of interest" description="Disordered" evidence="1">
    <location>
        <begin position="38"/>
        <end position="87"/>
    </location>
</feature>
<keyword evidence="2" id="KW-1185">Reference proteome</keyword>
<feature type="compositionally biased region" description="Pro residues" evidence="1">
    <location>
        <begin position="132"/>
        <end position="150"/>
    </location>
</feature>
<evidence type="ECO:0000313" key="3">
    <source>
        <dbReference type="RefSeq" id="XP_070458100.1"/>
    </source>
</evidence>
<protein>
    <submittedName>
        <fullName evidence="3">Uncharacterized protein</fullName>
    </submittedName>
</protein>
<proteinExistence type="predicted"/>
<gene>
    <name evidence="3" type="primary">LOC103542684</name>
</gene>
<organism evidence="2 3">
    <name type="scientific">Equus przewalskii</name>
    <name type="common">Przewalski's horse</name>
    <name type="synonym">Equus caballus przewalskii</name>
    <dbReference type="NCBI Taxonomy" id="9798"/>
    <lineage>
        <taxon>Eukaryota</taxon>
        <taxon>Metazoa</taxon>
        <taxon>Chordata</taxon>
        <taxon>Craniata</taxon>
        <taxon>Vertebrata</taxon>
        <taxon>Euteleostomi</taxon>
        <taxon>Mammalia</taxon>
        <taxon>Eutheria</taxon>
        <taxon>Laurasiatheria</taxon>
        <taxon>Perissodactyla</taxon>
        <taxon>Equidae</taxon>
        <taxon>Equus</taxon>
    </lineage>
</organism>